<protein>
    <submittedName>
        <fullName evidence="5">AraC-like DNA-binding protein</fullName>
    </submittedName>
</protein>
<reference evidence="5 6" key="1">
    <citation type="submission" date="2023-07" db="EMBL/GenBank/DDBJ databases">
        <title>Sorghum-associated microbial communities from plants grown in Nebraska, USA.</title>
        <authorList>
            <person name="Schachtman D."/>
        </authorList>
    </citation>
    <scope>NUCLEOTIDE SEQUENCE [LARGE SCALE GENOMIC DNA]</scope>
    <source>
        <strain evidence="5 6">CC258</strain>
    </source>
</reference>
<dbReference type="InterPro" id="IPR037923">
    <property type="entry name" value="HTH-like"/>
</dbReference>
<dbReference type="PANTHER" id="PTHR43280:SF2">
    <property type="entry name" value="HTH-TYPE TRANSCRIPTIONAL REGULATOR EXSA"/>
    <property type="match status" value="1"/>
</dbReference>
<keyword evidence="6" id="KW-1185">Reference proteome</keyword>
<organism evidence="5 6">
    <name type="scientific">Paenibacillus qinlingensis</name>
    <dbReference type="NCBI Taxonomy" id="1837343"/>
    <lineage>
        <taxon>Bacteria</taxon>
        <taxon>Bacillati</taxon>
        <taxon>Bacillota</taxon>
        <taxon>Bacilli</taxon>
        <taxon>Bacillales</taxon>
        <taxon>Paenibacillaceae</taxon>
        <taxon>Paenibacillus</taxon>
    </lineage>
</organism>
<evidence type="ECO:0000256" key="1">
    <source>
        <dbReference type="ARBA" id="ARBA00023015"/>
    </source>
</evidence>
<dbReference type="Proteomes" id="UP001267290">
    <property type="component" value="Unassembled WGS sequence"/>
</dbReference>
<dbReference type="RefSeq" id="WP_310222792.1">
    <property type="nucleotide sequence ID" value="NZ_JAVDSB010000001.1"/>
</dbReference>
<dbReference type="EMBL" id="JAVDSB010000001">
    <property type="protein sequence ID" value="MDR6549094.1"/>
    <property type="molecule type" value="Genomic_DNA"/>
</dbReference>
<accession>A0ABU1NNY9</accession>
<comment type="caution">
    <text evidence="5">The sequence shown here is derived from an EMBL/GenBank/DDBJ whole genome shotgun (WGS) entry which is preliminary data.</text>
</comment>
<proteinExistence type="predicted"/>
<dbReference type="SUPFAM" id="SSF46689">
    <property type="entry name" value="Homeodomain-like"/>
    <property type="match status" value="2"/>
</dbReference>
<dbReference type="InterPro" id="IPR018060">
    <property type="entry name" value="HTH_AraC"/>
</dbReference>
<feature type="domain" description="HTH araC/xylS-type" evidence="4">
    <location>
        <begin position="166"/>
        <end position="264"/>
    </location>
</feature>
<dbReference type="InterPro" id="IPR020449">
    <property type="entry name" value="Tscrpt_reg_AraC-type_HTH"/>
</dbReference>
<evidence type="ECO:0000259" key="4">
    <source>
        <dbReference type="PROSITE" id="PS01124"/>
    </source>
</evidence>
<gene>
    <name evidence="5" type="ORF">J2736_000277</name>
</gene>
<dbReference type="PANTHER" id="PTHR43280">
    <property type="entry name" value="ARAC-FAMILY TRANSCRIPTIONAL REGULATOR"/>
    <property type="match status" value="1"/>
</dbReference>
<dbReference type="PROSITE" id="PS01124">
    <property type="entry name" value="HTH_ARAC_FAMILY_2"/>
    <property type="match status" value="1"/>
</dbReference>
<name>A0ABU1NNY9_9BACL</name>
<dbReference type="SMART" id="SM00342">
    <property type="entry name" value="HTH_ARAC"/>
    <property type="match status" value="1"/>
</dbReference>
<dbReference type="PRINTS" id="PR00032">
    <property type="entry name" value="HTHARAC"/>
</dbReference>
<keyword evidence="3" id="KW-0804">Transcription</keyword>
<dbReference type="InterPro" id="IPR018062">
    <property type="entry name" value="HTH_AraC-typ_CS"/>
</dbReference>
<evidence type="ECO:0000256" key="3">
    <source>
        <dbReference type="ARBA" id="ARBA00023163"/>
    </source>
</evidence>
<dbReference type="Gene3D" id="1.10.10.60">
    <property type="entry name" value="Homeodomain-like"/>
    <property type="match status" value="2"/>
</dbReference>
<dbReference type="Pfam" id="PF12833">
    <property type="entry name" value="HTH_18"/>
    <property type="match status" value="1"/>
</dbReference>
<sequence>MKFSIIDVNNSGKALCEIGWNWRTAPLEDYDLWCALAGKGTMRINGIAYPIQKGACFLVHPGDQPEADQDPENRLTVVFIHFTVEQEAAPYKDELLPERVIYLEEVYELEQLLNQVLETKFKKDEWTAQEFDCLMKQMLMKLYRSRKQAQGLPTSSVSKKQRQVVSQVMRRIQEDNGRSRPYEELAQLVGLTPGYLSKLFKQVTGISVKEYITHIRLQRAQYLLSQTSMNVSQVSETLGYSSIFLFSKQFKQHYGLPPSHFKFDGVQPRSHGEKKTL</sequence>
<evidence type="ECO:0000313" key="6">
    <source>
        <dbReference type="Proteomes" id="UP001267290"/>
    </source>
</evidence>
<keyword evidence="1" id="KW-0805">Transcription regulation</keyword>
<dbReference type="PROSITE" id="PS00041">
    <property type="entry name" value="HTH_ARAC_FAMILY_1"/>
    <property type="match status" value="1"/>
</dbReference>
<evidence type="ECO:0000313" key="5">
    <source>
        <dbReference type="EMBL" id="MDR6549094.1"/>
    </source>
</evidence>
<evidence type="ECO:0000256" key="2">
    <source>
        <dbReference type="ARBA" id="ARBA00023125"/>
    </source>
</evidence>
<dbReference type="InterPro" id="IPR009057">
    <property type="entry name" value="Homeodomain-like_sf"/>
</dbReference>
<dbReference type="SUPFAM" id="SSF51215">
    <property type="entry name" value="Regulatory protein AraC"/>
    <property type="match status" value="1"/>
</dbReference>
<keyword evidence="2" id="KW-0238">DNA-binding</keyword>